<keyword evidence="2" id="KW-0472">Membrane</keyword>
<feature type="transmembrane region" description="Helical" evidence="2">
    <location>
        <begin position="6"/>
        <end position="26"/>
    </location>
</feature>
<reference evidence="3 4" key="1">
    <citation type="submission" date="2018-06" db="EMBL/GenBank/DDBJ databases">
        <title>Genomic Encyclopedia of Type Strains, Phase IV (KMG-IV): sequencing the most valuable type-strain genomes for metagenomic binning, comparative biology and taxonomic classification.</title>
        <authorList>
            <person name="Goeker M."/>
        </authorList>
    </citation>
    <scope>NUCLEOTIDE SEQUENCE [LARGE SCALE GENOMIC DNA]</scope>
    <source>
        <strain evidence="3 4">DSM 25532</strain>
    </source>
</reference>
<keyword evidence="4" id="KW-1185">Reference proteome</keyword>
<evidence type="ECO:0000256" key="2">
    <source>
        <dbReference type="SAM" id="Phobius"/>
    </source>
</evidence>
<name>A0A366HS80_9BACT</name>
<evidence type="ECO:0000256" key="1">
    <source>
        <dbReference type="SAM" id="MobiDB-lite"/>
    </source>
</evidence>
<evidence type="ECO:0000313" key="4">
    <source>
        <dbReference type="Proteomes" id="UP000253426"/>
    </source>
</evidence>
<dbReference type="Proteomes" id="UP000253426">
    <property type="component" value="Unassembled WGS sequence"/>
</dbReference>
<dbReference type="AlphaFoldDB" id="A0A366HS80"/>
<dbReference type="RefSeq" id="WP_113958037.1">
    <property type="nucleotide sequence ID" value="NZ_QNRR01000002.1"/>
</dbReference>
<accession>A0A366HS80</accession>
<keyword evidence="2" id="KW-1133">Transmembrane helix</keyword>
<comment type="caution">
    <text evidence="3">The sequence shown here is derived from an EMBL/GenBank/DDBJ whole genome shotgun (WGS) entry which is preliminary data.</text>
</comment>
<protein>
    <submittedName>
        <fullName evidence="3">Uncharacterized protein</fullName>
    </submittedName>
</protein>
<feature type="compositionally biased region" description="Pro residues" evidence="1">
    <location>
        <begin position="123"/>
        <end position="133"/>
    </location>
</feature>
<sequence length="160" mass="17731">MNSTITVRVLLTLSLVANIALGWMLWQQRQHPEQTKPTGEYTISVSPTKAQTTPAQPLPASVVDSAIQRAPRIEPPLPPPTRGGMATTKSEALLFSNPEVKPVDPSKLPAYLRLETPERKAYGPPPPPNPHAVPPWELRLPHREDQMQRGLYSTPLKLDK</sequence>
<feature type="region of interest" description="Disordered" evidence="1">
    <location>
        <begin position="71"/>
        <end position="160"/>
    </location>
</feature>
<proteinExistence type="predicted"/>
<keyword evidence="2" id="KW-0812">Transmembrane</keyword>
<organism evidence="3 4">
    <name type="scientific">Roseimicrobium gellanilyticum</name>
    <dbReference type="NCBI Taxonomy" id="748857"/>
    <lineage>
        <taxon>Bacteria</taxon>
        <taxon>Pseudomonadati</taxon>
        <taxon>Verrucomicrobiota</taxon>
        <taxon>Verrucomicrobiia</taxon>
        <taxon>Verrucomicrobiales</taxon>
        <taxon>Verrucomicrobiaceae</taxon>
        <taxon>Roseimicrobium</taxon>
    </lineage>
</organism>
<evidence type="ECO:0000313" key="3">
    <source>
        <dbReference type="EMBL" id="RBP46532.1"/>
    </source>
</evidence>
<dbReference type="EMBL" id="QNRR01000002">
    <property type="protein sequence ID" value="RBP46532.1"/>
    <property type="molecule type" value="Genomic_DNA"/>
</dbReference>
<gene>
    <name evidence="3" type="ORF">DES53_102923</name>
</gene>